<protein>
    <submittedName>
        <fullName evidence="1">Uncharacterized protein</fullName>
    </submittedName>
</protein>
<sequence>MCQAEVVEHNTPEYTLKCNMFLFQRLFCLLKGHVMDSRTSEAVAQQDTGVTNCDSCESLTSGGEAFHKSCVYDRDSLAKFHVEHSTGGLPSGSESSN</sequence>
<dbReference type="AlphaFoldDB" id="A0A4Z2I8C7"/>
<proteinExistence type="predicted"/>
<gene>
    <name evidence="1" type="ORF">EYF80_015712</name>
</gene>
<reference evidence="1 2" key="1">
    <citation type="submission" date="2019-03" db="EMBL/GenBank/DDBJ databases">
        <title>First draft genome of Liparis tanakae, snailfish: a comprehensive survey of snailfish specific genes.</title>
        <authorList>
            <person name="Kim W."/>
            <person name="Song I."/>
            <person name="Jeong J.-H."/>
            <person name="Kim D."/>
            <person name="Kim S."/>
            <person name="Ryu S."/>
            <person name="Song J.Y."/>
            <person name="Lee S.K."/>
        </authorList>
    </citation>
    <scope>NUCLEOTIDE SEQUENCE [LARGE SCALE GENOMIC DNA]</scope>
    <source>
        <tissue evidence="1">Muscle</tissue>
    </source>
</reference>
<comment type="caution">
    <text evidence="1">The sequence shown here is derived from an EMBL/GenBank/DDBJ whole genome shotgun (WGS) entry which is preliminary data.</text>
</comment>
<name>A0A4Z2I8C7_9TELE</name>
<accession>A0A4Z2I8C7</accession>
<dbReference type="Proteomes" id="UP000314294">
    <property type="component" value="Unassembled WGS sequence"/>
</dbReference>
<evidence type="ECO:0000313" key="1">
    <source>
        <dbReference type="EMBL" id="TNN74071.1"/>
    </source>
</evidence>
<dbReference type="EMBL" id="SRLO01000118">
    <property type="protein sequence ID" value="TNN74071.1"/>
    <property type="molecule type" value="Genomic_DNA"/>
</dbReference>
<keyword evidence="2" id="KW-1185">Reference proteome</keyword>
<organism evidence="1 2">
    <name type="scientific">Liparis tanakae</name>
    <name type="common">Tanaka's snailfish</name>
    <dbReference type="NCBI Taxonomy" id="230148"/>
    <lineage>
        <taxon>Eukaryota</taxon>
        <taxon>Metazoa</taxon>
        <taxon>Chordata</taxon>
        <taxon>Craniata</taxon>
        <taxon>Vertebrata</taxon>
        <taxon>Euteleostomi</taxon>
        <taxon>Actinopterygii</taxon>
        <taxon>Neopterygii</taxon>
        <taxon>Teleostei</taxon>
        <taxon>Neoteleostei</taxon>
        <taxon>Acanthomorphata</taxon>
        <taxon>Eupercaria</taxon>
        <taxon>Perciformes</taxon>
        <taxon>Cottioidei</taxon>
        <taxon>Cottales</taxon>
        <taxon>Liparidae</taxon>
        <taxon>Liparis</taxon>
    </lineage>
</organism>
<evidence type="ECO:0000313" key="2">
    <source>
        <dbReference type="Proteomes" id="UP000314294"/>
    </source>
</evidence>